<name>A0A345E8J0_9EURY</name>
<evidence type="ECO:0000313" key="3">
    <source>
        <dbReference type="Proteomes" id="UP000252985"/>
    </source>
</evidence>
<dbReference type="EMBL" id="CP031147">
    <property type="protein sequence ID" value="AXG08512.1"/>
    <property type="molecule type" value="Genomic_DNA"/>
</dbReference>
<dbReference type="Proteomes" id="UP000252985">
    <property type="component" value="Plasmid pCBA1112-01"/>
</dbReference>
<reference evidence="2 3" key="1">
    <citation type="submission" date="2018-07" db="EMBL/GenBank/DDBJ databases">
        <title>Genome sequences of Haloplanus sp. CBA1112.</title>
        <authorList>
            <person name="Kim Y.B."/>
            <person name="Roh S.W."/>
        </authorList>
    </citation>
    <scope>NUCLEOTIDE SEQUENCE [LARGE SCALE GENOMIC DNA]</scope>
    <source>
        <strain evidence="2 3">CBA1112</strain>
        <plasmid evidence="3">pcba1112-01</plasmid>
    </source>
</reference>
<dbReference type="AlphaFoldDB" id="A0A345E8J0"/>
<geneLocation type="plasmid" evidence="3">
    <name>pcba1112-01</name>
</geneLocation>
<evidence type="ECO:0000313" key="2">
    <source>
        <dbReference type="EMBL" id="AXG08512.1"/>
    </source>
</evidence>
<feature type="region of interest" description="Disordered" evidence="1">
    <location>
        <begin position="42"/>
        <end position="66"/>
    </location>
</feature>
<protein>
    <submittedName>
        <fullName evidence="2">Uncharacterized protein</fullName>
    </submittedName>
</protein>
<organism evidence="2 3">
    <name type="scientific">Haloplanus rubicundus</name>
    <dbReference type="NCBI Taxonomy" id="1547898"/>
    <lineage>
        <taxon>Archaea</taxon>
        <taxon>Methanobacteriati</taxon>
        <taxon>Methanobacteriota</taxon>
        <taxon>Stenosarchaea group</taxon>
        <taxon>Halobacteria</taxon>
        <taxon>Halobacteriales</taxon>
        <taxon>Haloferacaceae</taxon>
        <taxon>Haloplanus</taxon>
    </lineage>
</organism>
<dbReference type="KEGG" id="haq:DU484_00110"/>
<gene>
    <name evidence="2" type="ORF">DU484_00110</name>
</gene>
<accession>A0A345E8J0</accession>
<keyword evidence="2" id="KW-0614">Plasmid</keyword>
<proteinExistence type="predicted"/>
<evidence type="ECO:0000256" key="1">
    <source>
        <dbReference type="SAM" id="MobiDB-lite"/>
    </source>
</evidence>
<sequence>MFLEEPFPRDTGRLEVVWRPREETDLQRVQWIDDAISLGWHKDRDHPDLGTTHFQRETGDETTPHREPAHIEVEAPVSFLEVCLNRLPEHIKETGD</sequence>